<evidence type="ECO:0000256" key="3">
    <source>
        <dbReference type="ARBA" id="ARBA00023136"/>
    </source>
</evidence>
<keyword evidence="9" id="KW-0812">Transmembrane</keyword>
<evidence type="ECO:0000256" key="6">
    <source>
        <dbReference type="PROSITE-ProRule" id="PRU00884"/>
    </source>
</evidence>
<dbReference type="EMBL" id="JAKKPZ010000002">
    <property type="protein sequence ID" value="KAI1726539.1"/>
    <property type="molecule type" value="Genomic_DNA"/>
</dbReference>
<reference evidence="11" key="1">
    <citation type="submission" date="2022-01" db="EMBL/GenBank/DDBJ databases">
        <title>Genome Sequence Resource for Two Populations of Ditylenchus destructor, the Migratory Endoparasitic Phytonematode.</title>
        <authorList>
            <person name="Zhang H."/>
            <person name="Lin R."/>
            <person name="Xie B."/>
        </authorList>
    </citation>
    <scope>NUCLEOTIDE SEQUENCE</scope>
    <source>
        <strain evidence="11">BazhouSP</strain>
    </source>
</reference>
<accession>A0AAD4NFX1</accession>
<gene>
    <name evidence="11" type="ORF">DdX_03261</name>
</gene>
<evidence type="ECO:0000256" key="9">
    <source>
        <dbReference type="SAM" id="Phobius"/>
    </source>
</evidence>
<dbReference type="PRINTS" id="PR01347">
    <property type="entry name" value="EPHRIN"/>
</dbReference>
<evidence type="ECO:0000256" key="7">
    <source>
        <dbReference type="RuleBase" id="RU004375"/>
    </source>
</evidence>
<dbReference type="InterPro" id="IPR001799">
    <property type="entry name" value="Ephrin_RBD"/>
</dbReference>
<dbReference type="Proteomes" id="UP001201812">
    <property type="component" value="Unassembled WGS sequence"/>
</dbReference>
<dbReference type="Gene3D" id="2.60.40.420">
    <property type="entry name" value="Cupredoxins - blue copper proteins"/>
    <property type="match status" value="1"/>
</dbReference>
<dbReference type="PANTHER" id="PTHR11304">
    <property type="entry name" value="EPHRIN"/>
    <property type="match status" value="1"/>
</dbReference>
<feature type="domain" description="Ephrin RBD" evidence="10">
    <location>
        <begin position="33"/>
        <end position="167"/>
    </location>
</feature>
<name>A0AAD4NFX1_9BILA</name>
<feature type="transmembrane region" description="Helical" evidence="9">
    <location>
        <begin position="6"/>
        <end position="26"/>
    </location>
</feature>
<evidence type="ECO:0000256" key="8">
    <source>
        <dbReference type="SAM" id="MobiDB-lite"/>
    </source>
</evidence>
<evidence type="ECO:0000256" key="1">
    <source>
        <dbReference type="ARBA" id="ARBA00004370"/>
    </source>
</evidence>
<dbReference type="InterPro" id="IPR008972">
    <property type="entry name" value="Cupredoxin"/>
</dbReference>
<evidence type="ECO:0000256" key="5">
    <source>
        <dbReference type="ARBA" id="ARBA00023180"/>
    </source>
</evidence>
<sequence length="265" mass="29623">MNYSFTSLFQYAIWIANTFLYLFFAINNGAEAKKLEDIYWNSSNPMFDISNTDHVKQVRLLDRVTILCPQPVPEKPYEYSKLYVVTREGYDKCELRDEKQLGVCTTPERQSSISVVFRDFSPLPSAFEFQAGESYYVITTSDGTFEGLNTTSGGLCLLKNMKMKFDVSQSNSRNSRIRPTVTANSPGAINTLRTNSSASPIMYIIHTSEPESAAISDSSAVVSEERSSGEIGDDADSALCDSPNKFMLILALLLAYMTYQRTAAR</sequence>
<dbReference type="Pfam" id="PF00812">
    <property type="entry name" value="Ephrin"/>
    <property type="match status" value="1"/>
</dbReference>
<dbReference type="AlphaFoldDB" id="A0AAD4NFX1"/>
<comment type="subcellular location">
    <subcellularLocation>
        <location evidence="1">Membrane</location>
    </subcellularLocation>
</comment>
<keyword evidence="2" id="KW-0732">Signal</keyword>
<dbReference type="InterPro" id="IPR031328">
    <property type="entry name" value="Ephrin"/>
</dbReference>
<dbReference type="PROSITE" id="PS51551">
    <property type="entry name" value="EPHRIN_RBD_2"/>
    <property type="match status" value="1"/>
</dbReference>
<comment type="caution">
    <text evidence="11">The sequence shown here is derived from an EMBL/GenBank/DDBJ whole genome shotgun (WGS) entry which is preliminary data.</text>
</comment>
<comment type="similarity">
    <text evidence="6 7">Belongs to the ephrin family.</text>
</comment>
<keyword evidence="9" id="KW-1133">Transmembrane helix</keyword>
<dbReference type="GO" id="GO:0048013">
    <property type="term" value="P:ephrin receptor signaling pathway"/>
    <property type="evidence" value="ECO:0007669"/>
    <property type="project" value="TreeGrafter"/>
</dbReference>
<evidence type="ECO:0000313" key="12">
    <source>
        <dbReference type="Proteomes" id="UP001201812"/>
    </source>
</evidence>
<proteinExistence type="inferred from homology"/>
<keyword evidence="4" id="KW-1015">Disulfide bond</keyword>
<dbReference type="GO" id="GO:0007411">
    <property type="term" value="P:axon guidance"/>
    <property type="evidence" value="ECO:0007669"/>
    <property type="project" value="TreeGrafter"/>
</dbReference>
<evidence type="ECO:0000256" key="2">
    <source>
        <dbReference type="ARBA" id="ARBA00022729"/>
    </source>
</evidence>
<feature type="region of interest" description="Disordered" evidence="8">
    <location>
        <begin position="215"/>
        <end position="235"/>
    </location>
</feature>
<organism evidence="11 12">
    <name type="scientific">Ditylenchus destructor</name>
    <dbReference type="NCBI Taxonomy" id="166010"/>
    <lineage>
        <taxon>Eukaryota</taxon>
        <taxon>Metazoa</taxon>
        <taxon>Ecdysozoa</taxon>
        <taxon>Nematoda</taxon>
        <taxon>Chromadorea</taxon>
        <taxon>Rhabditida</taxon>
        <taxon>Tylenchina</taxon>
        <taxon>Tylenchomorpha</taxon>
        <taxon>Sphaerularioidea</taxon>
        <taxon>Anguinidae</taxon>
        <taxon>Anguininae</taxon>
        <taxon>Ditylenchus</taxon>
    </lineage>
</organism>
<dbReference type="SUPFAM" id="SSF49503">
    <property type="entry name" value="Cupredoxins"/>
    <property type="match status" value="1"/>
</dbReference>
<comment type="caution">
    <text evidence="6">Lacks conserved residue(s) required for the propagation of feature annotation.</text>
</comment>
<evidence type="ECO:0000313" key="11">
    <source>
        <dbReference type="EMBL" id="KAI1726539.1"/>
    </source>
</evidence>
<dbReference type="CDD" id="cd02675">
    <property type="entry name" value="Ephrin_ectodomain"/>
    <property type="match status" value="1"/>
</dbReference>
<evidence type="ECO:0000256" key="4">
    <source>
        <dbReference type="ARBA" id="ARBA00023157"/>
    </source>
</evidence>
<evidence type="ECO:0000259" key="10">
    <source>
        <dbReference type="PROSITE" id="PS51551"/>
    </source>
</evidence>
<protein>
    <submittedName>
        <fullName evidence="11">Ephrin domain-containing protein</fullName>
    </submittedName>
</protein>
<dbReference type="GO" id="GO:0005886">
    <property type="term" value="C:plasma membrane"/>
    <property type="evidence" value="ECO:0007669"/>
    <property type="project" value="TreeGrafter"/>
</dbReference>
<keyword evidence="12" id="KW-1185">Reference proteome</keyword>
<keyword evidence="5" id="KW-0325">Glycoprotein</keyword>
<dbReference type="GO" id="GO:0046875">
    <property type="term" value="F:ephrin receptor binding"/>
    <property type="evidence" value="ECO:0007669"/>
    <property type="project" value="TreeGrafter"/>
</dbReference>
<dbReference type="PANTHER" id="PTHR11304:SF29">
    <property type="entry name" value="EPHRIN"/>
    <property type="match status" value="1"/>
</dbReference>
<keyword evidence="3 7" id="KW-0472">Membrane</keyword>